<dbReference type="PROSITE" id="PS50234">
    <property type="entry name" value="VWFA"/>
    <property type="match status" value="1"/>
</dbReference>
<protein>
    <submittedName>
        <fullName evidence="4">Cell surface protein with gram positive anchor domain</fullName>
    </submittedName>
</protein>
<feature type="region of interest" description="Disordered" evidence="1">
    <location>
        <begin position="62"/>
        <end position="111"/>
    </location>
</feature>
<feature type="region of interest" description="Disordered" evidence="1">
    <location>
        <begin position="949"/>
        <end position="978"/>
    </location>
</feature>
<name>A0A0H3E842_BIFBP</name>
<evidence type="ECO:0000259" key="3">
    <source>
        <dbReference type="PROSITE" id="PS50234"/>
    </source>
</evidence>
<dbReference type="PATRIC" id="fig|702459.3.peg.294"/>
<gene>
    <name evidence="4" type="ordered locus">BBPR_0282</name>
</gene>
<dbReference type="Gene3D" id="3.40.50.410">
    <property type="entry name" value="von Willebrand factor, type A domain"/>
    <property type="match status" value="1"/>
</dbReference>
<proteinExistence type="predicted"/>
<feature type="compositionally biased region" description="Polar residues" evidence="1">
    <location>
        <begin position="79"/>
        <end position="89"/>
    </location>
</feature>
<dbReference type="InterPro" id="IPR036465">
    <property type="entry name" value="vWFA_dom_sf"/>
</dbReference>
<organism evidence="4 5">
    <name type="scientific">Bifidobacterium bifidum (strain PRL2010)</name>
    <dbReference type="NCBI Taxonomy" id="702459"/>
    <lineage>
        <taxon>Bacteria</taxon>
        <taxon>Bacillati</taxon>
        <taxon>Actinomycetota</taxon>
        <taxon>Actinomycetes</taxon>
        <taxon>Bifidobacteriales</taxon>
        <taxon>Bifidobacteriaceae</taxon>
        <taxon>Bifidobacterium</taxon>
    </lineage>
</organism>
<dbReference type="OrthoDB" id="3239397at2"/>
<keyword evidence="2" id="KW-0812">Transmembrane</keyword>
<dbReference type="Pfam" id="PF24558">
    <property type="entry name" value="DUF7604"/>
    <property type="match status" value="1"/>
</dbReference>
<dbReference type="SUPFAM" id="SSF53300">
    <property type="entry name" value="vWA-like"/>
    <property type="match status" value="1"/>
</dbReference>
<dbReference type="SMART" id="SM00327">
    <property type="entry name" value="VWA"/>
    <property type="match status" value="1"/>
</dbReference>
<dbReference type="CDD" id="cd00222">
    <property type="entry name" value="CollagenBindB"/>
    <property type="match status" value="1"/>
</dbReference>
<dbReference type="eggNOG" id="COG2304">
    <property type="taxonomic scope" value="Bacteria"/>
</dbReference>
<dbReference type="Gene3D" id="2.60.40.1140">
    <property type="entry name" value="Collagen-binding surface protein Cna, B-type domain"/>
    <property type="match status" value="2"/>
</dbReference>
<dbReference type="SUPFAM" id="SSF49401">
    <property type="entry name" value="Bacterial adhesins"/>
    <property type="match status" value="1"/>
</dbReference>
<dbReference type="eggNOG" id="COG4932">
    <property type="taxonomic scope" value="Bacteria"/>
</dbReference>
<dbReference type="HOGENOM" id="CLU_008546_0_0_11"/>
<feature type="transmembrane region" description="Helical" evidence="2">
    <location>
        <begin position="1149"/>
        <end position="1170"/>
    </location>
</feature>
<evidence type="ECO:0000313" key="4">
    <source>
        <dbReference type="EMBL" id="ADP35407.1"/>
    </source>
</evidence>
<dbReference type="AlphaFoldDB" id="A0A0H3E842"/>
<dbReference type="Pfam" id="PF13519">
    <property type="entry name" value="VWA_2"/>
    <property type="match status" value="1"/>
</dbReference>
<dbReference type="KEGG" id="bbp:BBPR_0282"/>
<evidence type="ECO:0000313" key="5">
    <source>
        <dbReference type="Proteomes" id="UP000002312"/>
    </source>
</evidence>
<feature type="region of interest" description="Disordered" evidence="1">
    <location>
        <begin position="767"/>
        <end position="787"/>
    </location>
</feature>
<keyword evidence="2" id="KW-0472">Membrane</keyword>
<dbReference type="InterPro" id="IPR008454">
    <property type="entry name" value="Collagen-bd_Cna-like_B-typ_dom"/>
</dbReference>
<evidence type="ECO:0000256" key="1">
    <source>
        <dbReference type="SAM" id="MobiDB-lite"/>
    </source>
</evidence>
<accession>A0A0H3E842</accession>
<dbReference type="Pfam" id="PF05738">
    <property type="entry name" value="Cna_B"/>
    <property type="match status" value="1"/>
</dbReference>
<evidence type="ECO:0000256" key="2">
    <source>
        <dbReference type="SAM" id="Phobius"/>
    </source>
</evidence>
<dbReference type="InterPro" id="IPR002035">
    <property type="entry name" value="VWF_A"/>
</dbReference>
<dbReference type="Gene3D" id="2.60.40.740">
    <property type="match status" value="1"/>
</dbReference>
<dbReference type="Proteomes" id="UP000002312">
    <property type="component" value="Chromosome"/>
</dbReference>
<dbReference type="InterPro" id="IPR055384">
    <property type="entry name" value="DUF7604"/>
</dbReference>
<dbReference type="SUPFAM" id="SSF49478">
    <property type="entry name" value="Cna protein B-type domain"/>
    <property type="match status" value="1"/>
</dbReference>
<dbReference type="InterPro" id="IPR008966">
    <property type="entry name" value="Adhesion_dom_sf"/>
</dbReference>
<dbReference type="CDD" id="cd00198">
    <property type="entry name" value="vWFA"/>
    <property type="match status" value="1"/>
</dbReference>
<feature type="domain" description="VWFA" evidence="3">
    <location>
        <begin position="633"/>
        <end position="848"/>
    </location>
</feature>
<keyword evidence="2" id="KW-1133">Transmembrane helix</keyword>
<sequence length="1176" mass="125840">MMEGMLIVTKQDRKPSHTRAMRSRLIAAAVSVATVLGLAVTGTAIAANVGTVAPEAAQSATTQASQAGTGPISGVAQGDSAQQGASSALTDRAGTGASGQTATVKASAAPRATANDGKVKINLFDYWDSSDPKGPAKAAGKENVNYATGGTSRNEAAAAFYFNYFNGKGKDWNGWTGSAETSPGIVKTNLTKTGADAVPQFSTMVTNKNNAQADMTYLFTESEWAKAYTNGGNGLTGLFDPTEEAKGHYVYDSNTTYAALNSAGTGFDRSATWTERTDAWIPKFLPFNADKSQLRIGFHSVRGARYAFGMTAYAKFMQPKEGKLVDGSPMTFNFTGDDDLWLFVDGMLVLDIGGIHDAASGSIDFATGVVTIVSNKTTTTTLQALFTQALRDQGKSDAEITAWMESNMVKASNGSYTTFKNYTSHEMNMYYFERGHSGSNCKLDFNLVTLDSSHIQIGKETENVPEADKDKNYTFNAYVNYEGTDSDKDYTLYTGKYDVYNTATGTKDGETRTTDSNGVITLKAGQYAVLLGSDAKRITESSKYKVTEINVDQDTYAVSANGGQVKVTQEKDSATTEPVSVGEVPRTTVTNTVVTAPRYRKYIKANNDGTYDLSLNVTGTQSGSSQTTVSPADIVVVFDTSGSMSNPMGHNSRLEVAKTAVNSMAQHLLTSENQGKDSNIRMALVPFSTTAGNVSNFTDNAMDIVSAVNGLGADGGTNWEAALKAANAKLTSGRKGVKKYIVFMSDGDPTFRTSSVRTGTDWWGRPTYDDDDRRGLPAGVHGSGSSDQYGANLSSAVAEANRRGDATLFSVGVSSDPTKMRGFADQTKGSYYSATSTDELNKAFADIIGQINRKSSYKNVSITDTLSDYAEFVNANFGSNDVTVTASKDGNSVDLNESDYTVTVSGKTVKVTFADGYELQDGVTYTVTFKVKPTQKAYNEYAANKQNDDKTGYKDVLGADNTDADGHHTSSNLPGFHSNADHGAKLGYTVVNTVGDQTTETPGSVEYPHPVLQVKTGKIQVTKDWSDGAEKHGNGSVTVTLKQCNAQGEDCKDVNRTVTLNNQGQWAGAFENLAPGTYRVEESRVDGYTASYNPENQLVTVTADDLWAAPDNNNMTTFDNVKTYPVTITNTFVAVSALPMTGGATTRDWLVYGGGFGLLAALVRIGYFIWRKRRLV</sequence>
<dbReference type="EMBL" id="CP001840">
    <property type="protein sequence ID" value="ADP35407.1"/>
    <property type="molecule type" value="Genomic_DNA"/>
</dbReference>
<reference evidence="4 5" key="1">
    <citation type="journal article" date="2010" name="Proc. Natl. Acad. Sci. U.S.A.">
        <title>Genome analysis of Bifidobacterium bifidum PRL2010 reveals metabolic pathways for host-derived glycan foraging.</title>
        <authorList>
            <person name="Turroni F."/>
            <person name="Bottacini F."/>
            <person name="Foroni E."/>
            <person name="Mulder I."/>
            <person name="Kim J.H."/>
            <person name="Zomer A."/>
            <person name="Sanchez B."/>
            <person name="Bidossi A."/>
            <person name="Ferrarini A."/>
            <person name="Giubellini V."/>
            <person name="Delledonne M."/>
            <person name="Henrissat B."/>
            <person name="Coutinho P."/>
            <person name="Oggioni M."/>
            <person name="Fitzgerald G.F."/>
            <person name="Mills D."/>
            <person name="Margolles A."/>
            <person name="Kelly D."/>
            <person name="van Sinderen D."/>
            <person name="Ventura M."/>
        </authorList>
    </citation>
    <scope>NUCLEOTIDE SEQUENCE [LARGE SCALE GENOMIC DNA]</scope>
    <source>
        <strain evidence="4 5">PRL2010</strain>
    </source>
</reference>